<feature type="region of interest" description="Disordered" evidence="1">
    <location>
        <begin position="177"/>
        <end position="196"/>
    </location>
</feature>
<accession>A0A4D8QKM2</accession>
<proteinExistence type="predicted"/>
<gene>
    <name evidence="2" type="ORF">D3867_36665</name>
</gene>
<evidence type="ECO:0000313" key="3">
    <source>
        <dbReference type="Proteomes" id="UP000298596"/>
    </source>
</evidence>
<dbReference type="Proteomes" id="UP000298596">
    <property type="component" value="Plasmid p6"/>
</dbReference>
<reference evidence="2 3" key="1">
    <citation type="submission" date="2018-09" db="EMBL/GenBank/DDBJ databases">
        <title>Whole genome based analysis of evolution and adaptive divergence in Indian and Brazilian strains of Azospirillum brasilense.</title>
        <authorList>
            <person name="Singh C."/>
            <person name="Tripathi A.K."/>
        </authorList>
    </citation>
    <scope>NUCLEOTIDE SEQUENCE [LARGE SCALE GENOMIC DNA]</scope>
    <source>
        <strain evidence="2 3">MTCC4036</strain>
        <plasmid evidence="2 3">p6</plasmid>
    </source>
</reference>
<dbReference type="AlphaFoldDB" id="A0A4D8QKM2"/>
<keyword evidence="2" id="KW-0614">Plasmid</keyword>
<evidence type="ECO:0000313" key="2">
    <source>
        <dbReference type="EMBL" id="QCO07409.1"/>
    </source>
</evidence>
<geneLocation type="plasmid" evidence="2 3">
    <name>p6</name>
</geneLocation>
<evidence type="ECO:0000256" key="1">
    <source>
        <dbReference type="SAM" id="MobiDB-lite"/>
    </source>
</evidence>
<organism evidence="2 3">
    <name type="scientific">Azospirillum brasilense</name>
    <dbReference type="NCBI Taxonomy" id="192"/>
    <lineage>
        <taxon>Bacteria</taxon>
        <taxon>Pseudomonadati</taxon>
        <taxon>Pseudomonadota</taxon>
        <taxon>Alphaproteobacteria</taxon>
        <taxon>Rhodospirillales</taxon>
        <taxon>Azospirillaceae</taxon>
        <taxon>Azospirillum</taxon>
    </lineage>
</organism>
<dbReference type="EMBL" id="CP032336">
    <property type="protein sequence ID" value="QCO07409.1"/>
    <property type="molecule type" value="Genomic_DNA"/>
</dbReference>
<sequence>MTAAGTGKKLQHRHDWAAIKRAFVEGVIDDGKLIYPGPSKLNELFGAPRTKISERSNREGWETERALRQRGVAAAAEVQKASILAAEEAMEAEARTRAAEQGVQMEPELPATPAAPQTPVTYADEVPLPSKPVHADPVRRTLDSSAVALATTTAAFDAKAVKIAEAAMTVGAKILLGREEGGGDGKPPTRRPLSPKEYRETVDGIRIAHAIGRLALGQTTDNQGHSSPDGTPVKVDAEMSVDVRNSGYDKLSPAELARLYAEALRACPEDGAGQEAPGAHKGAPRP</sequence>
<protein>
    <submittedName>
        <fullName evidence="2">Uncharacterized protein</fullName>
    </submittedName>
</protein>
<name>A0A4D8QKM2_AZOBR</name>